<dbReference type="Gene3D" id="3.20.20.300">
    <property type="entry name" value="Glycoside hydrolase, family 3, N-terminal domain"/>
    <property type="match status" value="1"/>
</dbReference>
<dbReference type="SUPFAM" id="SSF56601">
    <property type="entry name" value="beta-lactamase/transpeptidase-like"/>
    <property type="match status" value="1"/>
</dbReference>
<evidence type="ECO:0000256" key="1">
    <source>
        <dbReference type="ARBA" id="ARBA00022801"/>
    </source>
</evidence>
<dbReference type="Gene3D" id="3.40.50.1700">
    <property type="entry name" value="Glycoside hydrolase family 3 C-terminal domain"/>
    <property type="match status" value="1"/>
</dbReference>
<dbReference type="Gene3D" id="3.40.710.10">
    <property type="entry name" value="DD-peptidase/beta-lactamase superfamily"/>
    <property type="match status" value="1"/>
</dbReference>
<comment type="caution">
    <text evidence="4">The sequence shown here is derived from an EMBL/GenBank/DDBJ whole genome shotgun (WGS) entry which is preliminary data.</text>
</comment>
<dbReference type="Proteomes" id="UP000216339">
    <property type="component" value="Unassembled WGS sequence"/>
</dbReference>
<evidence type="ECO:0000313" key="5">
    <source>
        <dbReference type="Proteomes" id="UP000216339"/>
    </source>
</evidence>
<gene>
    <name evidence="4" type="ORF">BSZ37_14015</name>
</gene>
<dbReference type="GO" id="GO:0004553">
    <property type="term" value="F:hydrolase activity, hydrolyzing O-glycosyl compounds"/>
    <property type="evidence" value="ECO:0007669"/>
    <property type="project" value="InterPro"/>
</dbReference>
<dbReference type="InterPro" id="IPR036881">
    <property type="entry name" value="Glyco_hydro_3_C_sf"/>
</dbReference>
<evidence type="ECO:0000313" key="4">
    <source>
        <dbReference type="EMBL" id="PAP77472.1"/>
    </source>
</evidence>
<reference evidence="4 5" key="1">
    <citation type="submission" date="2016-11" db="EMBL/GenBank/DDBJ databases">
        <title>Study of marine rhodopsin-containing bacteria.</title>
        <authorList>
            <person name="Yoshizawa S."/>
            <person name="Kumagai Y."/>
            <person name="Kogure K."/>
        </authorList>
    </citation>
    <scope>NUCLEOTIDE SEQUENCE [LARGE SCALE GENOMIC DNA]</scope>
    <source>
        <strain evidence="4 5">SAORIC-28</strain>
    </source>
</reference>
<evidence type="ECO:0000259" key="3">
    <source>
        <dbReference type="Pfam" id="PF00144"/>
    </source>
</evidence>
<dbReference type="Pfam" id="PF00144">
    <property type="entry name" value="Beta-lactamase"/>
    <property type="match status" value="1"/>
</dbReference>
<feature type="chain" id="PRO_5012583149" description="Beta-lactamase-related domain-containing protein" evidence="2">
    <location>
        <begin position="17"/>
        <end position="911"/>
    </location>
</feature>
<keyword evidence="5" id="KW-1185">Reference proteome</keyword>
<feature type="domain" description="Beta-lactamase-related" evidence="3">
    <location>
        <begin position="541"/>
        <end position="873"/>
    </location>
</feature>
<organism evidence="4 5">
    <name type="scientific">Rubrivirga marina</name>
    <dbReference type="NCBI Taxonomy" id="1196024"/>
    <lineage>
        <taxon>Bacteria</taxon>
        <taxon>Pseudomonadati</taxon>
        <taxon>Rhodothermota</taxon>
        <taxon>Rhodothermia</taxon>
        <taxon>Rhodothermales</taxon>
        <taxon>Rubricoccaceae</taxon>
        <taxon>Rubrivirga</taxon>
    </lineage>
</organism>
<dbReference type="OrthoDB" id="9805821at2"/>
<dbReference type="InterPro" id="IPR012338">
    <property type="entry name" value="Beta-lactam/transpept-like"/>
</dbReference>
<keyword evidence="1" id="KW-0378">Hydrolase</keyword>
<dbReference type="InterPro" id="IPR036962">
    <property type="entry name" value="Glyco_hydro_3_N_sf"/>
</dbReference>
<keyword evidence="2" id="KW-0732">Signal</keyword>
<dbReference type="InterPro" id="IPR050789">
    <property type="entry name" value="Diverse_Enzym_Activities"/>
</dbReference>
<sequence>MSFLVKVAVAIGLAWAALWSSTTVPVTAPRATVPAPWTRAESPAARVADTLSLDAAIGQLIAAPDDAPGLDAAVRAGRVGRVVVSPRSTEAHLRRLRAWQASAPLPVALETEAERPTFDGPTTAAARQLAASGRPDLAFMTGKARAQAARGLGIQTPGTALVLAAGASDFGPTPGGDVEQALVRGLREGRVLPSARLLDETGLDALDALASAGLMEVHVASPALVTEVKQRNGYNGLVVAEVGRLGEGAVAAIEDGADQIVSASPRAAYDSLARALRMGTLDAQRVRDASRRVLAAKVWSGLELAPPSRRGADGTGGGLQIDPWRTPSASLLHRSDLLAAEVARRSVTVIQREQGLLPLVGPAGGPVFTVLLDPSADAERGLYFANALADGLSPDRPASYARLGLGTEPARYADALDAAGDADVVVLAAFPDTDGELSARHRAFVRALNDRTPAVLVAFGDARLAAGLRRPEAFVVAHDRSATAQMAAAQAIAGQIEVAGSLPHGVAGLAAAGDGVRYRQQALRSGAPEEAGLDAEAAARVDAVMERALRSGAFPGGAVAVGRDGVLLRLRGYGQLTRGGAPTTPDTPYDLASLTKVVGTTAAAMRLVEDGRLDLDAPVADYLPRFRPLGKQYVTVRQLLSHSAGQRPWYPFYAHGLLDRRAALDFIYADTLQYPPGTRSRYSDFDMIVLGEVLQSITGEPIDRLFDEAVFEPLGMRSTGFRPVGVRDPDAAPTERDDVWRGRTLQGEVHDEAASVFDGVAGHAGLFSTASDMARFAFTLANGGEGYGTRLFRRTTIDEFTERVRLRSTYPTGLGWMVNHGDTSAGDEFGPRSFGHTGFTGTSIWIDPDQNLFVVLLTNRVNPSRRNTRIREVRPALADAVAGAVRTPPGEAAQAWGFGPVPADLPRVARR</sequence>
<feature type="signal peptide" evidence="2">
    <location>
        <begin position="1"/>
        <end position="16"/>
    </location>
</feature>
<dbReference type="PANTHER" id="PTHR43283:SF11">
    <property type="entry name" value="BETA-LACTAMASE-RELATED DOMAIN-CONTAINING PROTEIN"/>
    <property type="match status" value="1"/>
</dbReference>
<dbReference type="InterPro" id="IPR001466">
    <property type="entry name" value="Beta-lactam-related"/>
</dbReference>
<accession>A0A271J1U7</accession>
<dbReference type="InterPro" id="IPR017853">
    <property type="entry name" value="GH"/>
</dbReference>
<dbReference type="SUPFAM" id="SSF51445">
    <property type="entry name" value="(Trans)glycosidases"/>
    <property type="match status" value="1"/>
</dbReference>
<name>A0A271J1U7_9BACT</name>
<dbReference type="RefSeq" id="WP_095511141.1">
    <property type="nucleotide sequence ID" value="NZ_MQWD01000001.1"/>
</dbReference>
<protein>
    <recommendedName>
        <fullName evidence="3">Beta-lactamase-related domain-containing protein</fullName>
    </recommendedName>
</protein>
<proteinExistence type="predicted"/>
<dbReference type="PANTHER" id="PTHR43283">
    <property type="entry name" value="BETA-LACTAMASE-RELATED"/>
    <property type="match status" value="1"/>
</dbReference>
<evidence type="ECO:0000256" key="2">
    <source>
        <dbReference type="SAM" id="SignalP"/>
    </source>
</evidence>
<dbReference type="AlphaFoldDB" id="A0A271J1U7"/>
<dbReference type="EMBL" id="MQWD01000001">
    <property type="protein sequence ID" value="PAP77472.1"/>
    <property type="molecule type" value="Genomic_DNA"/>
</dbReference>
<dbReference type="GO" id="GO:0005975">
    <property type="term" value="P:carbohydrate metabolic process"/>
    <property type="evidence" value="ECO:0007669"/>
    <property type="project" value="InterPro"/>
</dbReference>